<dbReference type="Gene3D" id="3.20.20.70">
    <property type="entry name" value="Aldolase class I"/>
    <property type="match status" value="1"/>
</dbReference>
<dbReference type="InterPro" id="IPR017853">
    <property type="entry name" value="GH"/>
</dbReference>
<dbReference type="InterPro" id="IPR002252">
    <property type="entry name" value="Glyco_hydro_36"/>
</dbReference>
<comment type="similarity">
    <text evidence="5">Belongs to the glycosyl hydrolase.</text>
</comment>
<dbReference type="GO" id="GO:0004557">
    <property type="term" value="F:alpha-galactosidase activity"/>
    <property type="evidence" value="ECO:0007669"/>
    <property type="project" value="UniProtKB-UniRule"/>
</dbReference>
<feature type="domain" description="Glycosyl hydrolase family 36 N-terminal" evidence="8">
    <location>
        <begin position="29"/>
        <end position="285"/>
    </location>
</feature>
<evidence type="ECO:0000313" key="9">
    <source>
        <dbReference type="EMBL" id="RGS38805.1"/>
    </source>
</evidence>
<dbReference type="Pfam" id="PF02065">
    <property type="entry name" value="Melibiase"/>
    <property type="match status" value="1"/>
</dbReference>
<dbReference type="Gene3D" id="2.70.98.60">
    <property type="entry name" value="alpha-galactosidase from lactobacil brevis"/>
    <property type="match status" value="1"/>
</dbReference>
<dbReference type="CDD" id="cd14791">
    <property type="entry name" value="GH36"/>
    <property type="match status" value="1"/>
</dbReference>
<dbReference type="InterPro" id="IPR031704">
    <property type="entry name" value="Glyco_hydro_36_N"/>
</dbReference>
<evidence type="ECO:0000259" key="7">
    <source>
        <dbReference type="Pfam" id="PF16874"/>
    </source>
</evidence>
<dbReference type="InterPro" id="IPR031705">
    <property type="entry name" value="Glyco_hydro_36_C"/>
</dbReference>
<dbReference type="InterPro" id="IPR050985">
    <property type="entry name" value="Alpha-glycosidase_related"/>
</dbReference>
<evidence type="ECO:0000256" key="2">
    <source>
        <dbReference type="ARBA" id="ARBA00012755"/>
    </source>
</evidence>
<dbReference type="GO" id="GO:0016052">
    <property type="term" value="P:carbohydrate catabolic process"/>
    <property type="evidence" value="ECO:0007669"/>
    <property type="project" value="InterPro"/>
</dbReference>
<dbReference type="Proteomes" id="UP000283295">
    <property type="component" value="Unassembled WGS sequence"/>
</dbReference>
<dbReference type="PIRSF" id="PIRSF005536">
    <property type="entry name" value="Agal"/>
    <property type="match status" value="1"/>
</dbReference>
<dbReference type="Pfam" id="PF16874">
    <property type="entry name" value="Glyco_hydro_36C"/>
    <property type="match status" value="1"/>
</dbReference>
<keyword evidence="3 5" id="KW-0378">Hydrolase</keyword>
<comment type="catalytic activity">
    <reaction evidence="1 5">
        <text>Hydrolysis of terminal, non-reducing alpha-D-galactose residues in alpha-D-galactosides, including galactose oligosaccharides, galactomannans and galactolipids.</text>
        <dbReference type="EC" id="3.2.1.22"/>
    </reaction>
</comment>
<sequence length="730" mass="82554">MAILINEEKKLFTLNTKNTTYQMKVIDYGYLAHLYYGKKMDGDMSYVITHYDRGFSGNPYEAQESREFSLDNIPQEYSCYGNGDFRTPAFNVKDIEGVHGCDLRYVSYEVMDKKYSLKGLPAAYTNAGEKGETLKIVLQDPQVGVEVELLYGIIEEKDLITRSALIRNISDADIFVAKASSVSLDFVTGDYDLIHFHGRHAMERMYEREAINHGVKKIGSTRGTSSHQHSPFVVIAGKDANEDAGDCYGISLLYSGSFGCEVEKDQTDQVRLNMGVQDEMFEYVLYPESEFVAPEVVMVYSPDGFADMSHKMHDVVRYNICRGEYKTKRRPILINSWEAVYFDFNGDDIVNIAKQASELGVEMLVLDDGWFGVRDDDKSGLGDWFVNEDKMGGPMADVVKRVKALGMKFGIWIEPEMVSEKSELFKEHPDYAFVIPERKPVMGRSQLNLDFSRKEVVNCIFNQLTAVLDKIDVDYIKMDMNRSILNVYSMTEGIQNNGTILYKYVLGVYDFMERLQARYPKMFIEGCSGGGGRFDAGMMYYTPQIWCSDDTDAICRLDIQYGTSFGYPISVVGSHVSAVPNHQTGRTTPFNTRAVVAMAGSFGYELDLNKVSDEEKEEVKAQVENYKKYWDLLHNGLYYRLTDADKSKGVAAWSFVARDKSETLVNIVTVESFCNAPVPFVRVKGLDADATYVDEETGAEYSGQGLDQIGLPVPLKFGEYNAYQIHLVRK</sequence>
<dbReference type="InterPro" id="IPR038417">
    <property type="entry name" value="Alpga-gal_N_sf"/>
</dbReference>
<dbReference type="EC" id="3.2.1.22" evidence="2 5"/>
<dbReference type="PANTHER" id="PTHR43053:SF3">
    <property type="entry name" value="ALPHA-GALACTOSIDASE C-RELATED"/>
    <property type="match status" value="1"/>
</dbReference>
<proteinExistence type="inferred from homology"/>
<gene>
    <name evidence="9" type="ORF">DWX94_11345</name>
</gene>
<name>A0A3R5WQL0_9FIRM</name>
<dbReference type="Pfam" id="PF16875">
    <property type="entry name" value="Glyco_hydro_36N"/>
    <property type="match status" value="1"/>
</dbReference>
<feature type="active site" description="Proton donor" evidence="6">
    <location>
        <position position="549"/>
    </location>
</feature>
<evidence type="ECO:0000256" key="5">
    <source>
        <dbReference type="PIRNR" id="PIRNR005536"/>
    </source>
</evidence>
<dbReference type="PROSITE" id="PS00512">
    <property type="entry name" value="ALPHA_GALACTOSIDASE"/>
    <property type="match status" value="1"/>
</dbReference>
<evidence type="ECO:0000259" key="8">
    <source>
        <dbReference type="Pfam" id="PF16875"/>
    </source>
</evidence>
<dbReference type="RefSeq" id="WP_055280389.1">
    <property type="nucleotide sequence ID" value="NZ_CYXU01000003.1"/>
</dbReference>
<dbReference type="AlphaFoldDB" id="A0A3R5WQL0"/>
<feature type="active site" description="Nucleophile" evidence="6">
    <location>
        <position position="479"/>
    </location>
</feature>
<feature type="domain" description="Glycosyl hydrolase family 36 C-terminal" evidence="7">
    <location>
        <begin position="651"/>
        <end position="727"/>
    </location>
</feature>
<dbReference type="PRINTS" id="PR00743">
    <property type="entry name" value="GLHYDRLASE36"/>
</dbReference>
<evidence type="ECO:0000256" key="3">
    <source>
        <dbReference type="ARBA" id="ARBA00022801"/>
    </source>
</evidence>
<evidence type="ECO:0000313" key="10">
    <source>
        <dbReference type="Proteomes" id="UP000283295"/>
    </source>
</evidence>
<dbReference type="OrthoDB" id="9758822at2"/>
<dbReference type="InterPro" id="IPR013780">
    <property type="entry name" value="Glyco_hydro_b"/>
</dbReference>
<evidence type="ECO:0000256" key="6">
    <source>
        <dbReference type="PIRSR" id="PIRSR005536-1"/>
    </source>
</evidence>
<keyword evidence="4 5" id="KW-0326">Glycosidase</keyword>
<dbReference type="FunFam" id="3.20.20.70:FF:000118">
    <property type="entry name" value="Alpha-galactosidase"/>
    <property type="match status" value="1"/>
</dbReference>
<protein>
    <recommendedName>
        <fullName evidence="2 5">Alpha-galactosidase</fullName>
        <ecNumber evidence="2 5">3.2.1.22</ecNumber>
    </recommendedName>
</protein>
<evidence type="ECO:0000256" key="4">
    <source>
        <dbReference type="ARBA" id="ARBA00023295"/>
    </source>
</evidence>
<organism evidence="9 10">
    <name type="scientific">Coprococcus eutactus</name>
    <dbReference type="NCBI Taxonomy" id="33043"/>
    <lineage>
        <taxon>Bacteria</taxon>
        <taxon>Bacillati</taxon>
        <taxon>Bacillota</taxon>
        <taxon>Clostridia</taxon>
        <taxon>Lachnospirales</taxon>
        <taxon>Lachnospiraceae</taxon>
        <taxon>Coprococcus</taxon>
    </lineage>
</organism>
<dbReference type="PANTHER" id="PTHR43053">
    <property type="entry name" value="GLYCOSIDASE FAMILY 31"/>
    <property type="match status" value="1"/>
</dbReference>
<dbReference type="InterPro" id="IPR013785">
    <property type="entry name" value="Aldolase_TIM"/>
</dbReference>
<dbReference type="SUPFAM" id="SSF51445">
    <property type="entry name" value="(Trans)glycosidases"/>
    <property type="match status" value="1"/>
</dbReference>
<accession>A0A3R5WQL0</accession>
<dbReference type="InterPro" id="IPR000111">
    <property type="entry name" value="Glyco_hydro_27/36_CS"/>
</dbReference>
<dbReference type="Gene3D" id="2.60.40.1180">
    <property type="entry name" value="Golgi alpha-mannosidase II"/>
    <property type="match status" value="1"/>
</dbReference>
<reference evidence="9 10" key="1">
    <citation type="submission" date="2018-08" db="EMBL/GenBank/DDBJ databases">
        <title>A genome reference for cultivated species of the human gut microbiota.</title>
        <authorList>
            <person name="Zou Y."/>
            <person name="Xue W."/>
            <person name="Luo G."/>
        </authorList>
    </citation>
    <scope>NUCLEOTIDE SEQUENCE [LARGE SCALE GENOMIC DNA]</scope>
    <source>
        <strain evidence="9 10">AF22-21</strain>
    </source>
</reference>
<evidence type="ECO:0000256" key="1">
    <source>
        <dbReference type="ARBA" id="ARBA00001255"/>
    </source>
</evidence>
<dbReference type="EMBL" id="QRVK01000035">
    <property type="protein sequence ID" value="RGS38805.1"/>
    <property type="molecule type" value="Genomic_DNA"/>
</dbReference>
<comment type="caution">
    <text evidence="9">The sequence shown here is derived from an EMBL/GenBank/DDBJ whole genome shotgun (WGS) entry which is preliminary data.</text>
</comment>